<proteinExistence type="predicted"/>
<evidence type="ECO:0000256" key="1">
    <source>
        <dbReference type="SAM" id="MobiDB-lite"/>
    </source>
</evidence>
<dbReference type="EMBL" id="NIDF01000016">
    <property type="protein sequence ID" value="TYJ57137.1"/>
    <property type="molecule type" value="Genomic_DNA"/>
</dbReference>
<comment type="caution">
    <text evidence="2">The sequence shown here is derived from an EMBL/GenBank/DDBJ whole genome shotgun (WGS) entry which is preliminary data.</text>
</comment>
<dbReference type="AlphaFoldDB" id="A0A5D3B075"/>
<reference evidence="2 3" key="1">
    <citation type="submission" date="2017-05" db="EMBL/GenBank/DDBJ databases">
        <title>The Genome Sequence of Tsuchiyaea wingfieldii DSM 27421.</title>
        <authorList>
            <person name="Cuomo C."/>
            <person name="Passer A."/>
            <person name="Billmyre B."/>
            <person name="Heitman J."/>
        </authorList>
    </citation>
    <scope>NUCLEOTIDE SEQUENCE [LARGE SCALE GENOMIC DNA]</scope>
    <source>
        <strain evidence="2 3">DSM 27421</strain>
    </source>
</reference>
<gene>
    <name evidence="2" type="ORF">B9479_002238</name>
</gene>
<evidence type="ECO:0000313" key="2">
    <source>
        <dbReference type="EMBL" id="TYJ57137.1"/>
    </source>
</evidence>
<feature type="compositionally biased region" description="Low complexity" evidence="1">
    <location>
        <begin position="1"/>
        <end position="35"/>
    </location>
</feature>
<accession>A0A5D3B075</accession>
<feature type="compositionally biased region" description="Polar residues" evidence="1">
    <location>
        <begin position="57"/>
        <end position="69"/>
    </location>
</feature>
<sequence>MSAPSNNDNNTQQSSRTQSSLSPSHAQSSRSPTSPYVTSPRSATTQGSAGSALWSPRTDQTGASSQVPSPTSPGWYGEQGALAGDIEGQLDTMMNNGGGNNGGGN</sequence>
<feature type="region of interest" description="Disordered" evidence="1">
    <location>
        <begin position="1"/>
        <end position="80"/>
    </location>
</feature>
<feature type="compositionally biased region" description="Polar residues" evidence="1">
    <location>
        <begin position="36"/>
        <end position="49"/>
    </location>
</feature>
<evidence type="ECO:0000313" key="3">
    <source>
        <dbReference type="Proteomes" id="UP000322245"/>
    </source>
</evidence>
<name>A0A5D3B075_9TREE</name>
<dbReference type="Proteomes" id="UP000322245">
    <property type="component" value="Unassembled WGS sequence"/>
</dbReference>
<organism evidence="2 3">
    <name type="scientific">Cryptococcus floricola</name>
    <dbReference type="NCBI Taxonomy" id="2591691"/>
    <lineage>
        <taxon>Eukaryota</taxon>
        <taxon>Fungi</taxon>
        <taxon>Dikarya</taxon>
        <taxon>Basidiomycota</taxon>
        <taxon>Agaricomycotina</taxon>
        <taxon>Tremellomycetes</taxon>
        <taxon>Tremellales</taxon>
        <taxon>Cryptococcaceae</taxon>
        <taxon>Cryptococcus</taxon>
    </lineage>
</organism>
<keyword evidence="3" id="KW-1185">Reference proteome</keyword>
<protein>
    <submittedName>
        <fullName evidence="2">Uncharacterized protein</fullName>
    </submittedName>
</protein>